<dbReference type="GO" id="GO:0005737">
    <property type="term" value="C:cytoplasm"/>
    <property type="evidence" value="ECO:0007669"/>
    <property type="project" value="UniProtKB-SubCell"/>
</dbReference>
<comment type="function">
    <text evidence="6">Redox regulated molecular chaperone. Protects both thermally unfolding and oxidatively damaged proteins from irreversible aggregation. Plays an important role in the bacterial defense system toward oxidative stress.</text>
</comment>
<proteinExistence type="inferred from homology"/>
<dbReference type="SUPFAM" id="SSF118352">
    <property type="entry name" value="HSP33 redox switch-like"/>
    <property type="match status" value="1"/>
</dbReference>
<dbReference type="GO" id="GO:0044183">
    <property type="term" value="F:protein folding chaperone"/>
    <property type="evidence" value="ECO:0007669"/>
    <property type="project" value="TreeGrafter"/>
</dbReference>
<keyword evidence="4 6" id="KW-0143">Chaperone</keyword>
<keyword evidence="1 6" id="KW-0963">Cytoplasm</keyword>
<comment type="similarity">
    <text evidence="6">Belongs to the HSP33 family.</text>
</comment>
<dbReference type="InterPro" id="IPR016154">
    <property type="entry name" value="Heat_shock_Hsp33_C"/>
</dbReference>
<reference evidence="7" key="1">
    <citation type="journal article" date="2020" name="mSystems">
        <title>Genome- and Community-Level Interaction Insights into Carbon Utilization and Element Cycling Functions of Hydrothermarchaeota in Hydrothermal Sediment.</title>
        <authorList>
            <person name="Zhou Z."/>
            <person name="Liu Y."/>
            <person name="Xu W."/>
            <person name="Pan J."/>
            <person name="Luo Z.H."/>
            <person name="Li M."/>
        </authorList>
    </citation>
    <scope>NUCLEOTIDE SEQUENCE [LARGE SCALE GENOMIC DNA]</scope>
    <source>
        <strain evidence="7">SpSt-503</strain>
    </source>
</reference>
<keyword evidence="5 6" id="KW-0676">Redox-active center</keyword>
<evidence type="ECO:0000256" key="1">
    <source>
        <dbReference type="ARBA" id="ARBA00022490"/>
    </source>
</evidence>
<feature type="disulfide bond" description="Redox-active" evidence="6">
    <location>
        <begin position="287"/>
        <end position="290"/>
    </location>
</feature>
<keyword evidence="2 6" id="KW-0862">Zinc</keyword>
<evidence type="ECO:0000256" key="2">
    <source>
        <dbReference type="ARBA" id="ARBA00022833"/>
    </source>
</evidence>
<evidence type="ECO:0000256" key="3">
    <source>
        <dbReference type="ARBA" id="ARBA00023157"/>
    </source>
</evidence>
<dbReference type="HAMAP" id="MF_00117">
    <property type="entry name" value="HslO"/>
    <property type="match status" value="1"/>
</dbReference>
<comment type="caution">
    <text evidence="7">The sequence shown here is derived from an EMBL/GenBank/DDBJ whole genome shotgun (WGS) entry which is preliminary data.</text>
</comment>
<keyword evidence="3 6" id="KW-1015">Disulfide bond</keyword>
<sequence>MIIAPITDPVAQDHLANISPDGITRFTMLQGSIKGALISGTRLVSQARANHQLGILESLALGQALLSAGLLSTTIKEGTKLGMQINCSGPLKGLSVETSWDGKVRGYLYNDSVQIDKPLDSFDLQPFIGSGTLSVIRKDERGEPYTGHIQLVHGRIAEDLTEYFLRSEQTKTALALSVRFDKDGRVSGAGGLFFQAMPGAQDLDMEDTEDRIQEMPSLGTWFASGKSRLGLLDQWFRAFEIEHVHEGPVQFYCDCSRERFLQFLGAMGKVELDHMLETGPWPMEIHCHNCGSRYYFPREEIEELNRKNA</sequence>
<evidence type="ECO:0000256" key="5">
    <source>
        <dbReference type="ARBA" id="ARBA00023284"/>
    </source>
</evidence>
<name>A0A7C3EA66_9SPIR</name>
<protein>
    <recommendedName>
        <fullName evidence="6">33 kDa chaperonin</fullName>
    </recommendedName>
    <alternativeName>
        <fullName evidence="6">Heat shock protein 33 homolog</fullName>
        <shortName evidence="6">HSP33</shortName>
    </alternativeName>
</protein>
<dbReference type="CDD" id="cd00498">
    <property type="entry name" value="Hsp33"/>
    <property type="match status" value="1"/>
</dbReference>
<dbReference type="GO" id="GO:0042026">
    <property type="term" value="P:protein refolding"/>
    <property type="evidence" value="ECO:0007669"/>
    <property type="project" value="TreeGrafter"/>
</dbReference>
<dbReference type="Gene3D" id="3.90.1280.10">
    <property type="entry name" value="HSP33 redox switch-like"/>
    <property type="match status" value="1"/>
</dbReference>
<comment type="subcellular location">
    <subcellularLocation>
        <location evidence="6">Cytoplasm</location>
    </subcellularLocation>
</comment>
<dbReference type="EMBL" id="DSVL01000333">
    <property type="protein sequence ID" value="HFH29993.1"/>
    <property type="molecule type" value="Genomic_DNA"/>
</dbReference>
<dbReference type="Gene3D" id="3.55.30.10">
    <property type="entry name" value="Hsp33 domain"/>
    <property type="match status" value="1"/>
</dbReference>
<dbReference type="InterPro" id="IPR000397">
    <property type="entry name" value="Heat_shock_Hsp33"/>
</dbReference>
<feature type="disulfide bond" description="Redox-active" evidence="6">
    <location>
        <begin position="253"/>
        <end position="255"/>
    </location>
</feature>
<dbReference type="PIRSF" id="PIRSF005261">
    <property type="entry name" value="Heat_shock_Hsp33"/>
    <property type="match status" value="1"/>
</dbReference>
<dbReference type="SUPFAM" id="SSF64397">
    <property type="entry name" value="Hsp33 domain"/>
    <property type="match status" value="1"/>
</dbReference>
<evidence type="ECO:0000313" key="7">
    <source>
        <dbReference type="EMBL" id="HFH29993.1"/>
    </source>
</evidence>
<comment type="PTM">
    <text evidence="6">Under oxidizing conditions two disulfide bonds are formed involving the reactive cysteines. Under reducing conditions zinc is bound to the reactive cysteines and the protein is inactive.</text>
</comment>
<dbReference type="AlphaFoldDB" id="A0A7C3EA66"/>
<dbReference type="PANTHER" id="PTHR30111">
    <property type="entry name" value="33 KDA CHAPERONIN"/>
    <property type="match status" value="1"/>
</dbReference>
<dbReference type="Pfam" id="PF01430">
    <property type="entry name" value="HSP33"/>
    <property type="match status" value="1"/>
</dbReference>
<dbReference type="PANTHER" id="PTHR30111:SF1">
    <property type="entry name" value="33 KDA CHAPERONIN"/>
    <property type="match status" value="1"/>
</dbReference>
<organism evidence="7">
    <name type="scientific">Gracilinema caldarium</name>
    <dbReference type="NCBI Taxonomy" id="215591"/>
    <lineage>
        <taxon>Bacteria</taxon>
        <taxon>Pseudomonadati</taxon>
        <taxon>Spirochaetota</taxon>
        <taxon>Spirochaetia</taxon>
        <taxon>Spirochaetales</taxon>
        <taxon>Breznakiellaceae</taxon>
        <taxon>Gracilinema</taxon>
    </lineage>
</organism>
<gene>
    <name evidence="6" type="primary">hslO</name>
    <name evidence="7" type="ORF">ENS59_10870</name>
</gene>
<dbReference type="InterPro" id="IPR016153">
    <property type="entry name" value="Heat_shock_Hsp33_N"/>
</dbReference>
<accession>A0A7C3EA66</accession>
<evidence type="ECO:0000256" key="6">
    <source>
        <dbReference type="HAMAP-Rule" id="MF_00117"/>
    </source>
</evidence>
<dbReference type="GO" id="GO:0051082">
    <property type="term" value="F:unfolded protein binding"/>
    <property type="evidence" value="ECO:0007669"/>
    <property type="project" value="UniProtKB-UniRule"/>
</dbReference>
<evidence type="ECO:0000256" key="4">
    <source>
        <dbReference type="ARBA" id="ARBA00023186"/>
    </source>
</evidence>